<feature type="domain" description="Adenine deaminase C-terminal" evidence="8">
    <location>
        <begin position="430"/>
        <end position="600"/>
    </location>
</feature>
<dbReference type="Pfam" id="PF01979">
    <property type="entry name" value="Amidohydro_1"/>
    <property type="match status" value="1"/>
</dbReference>
<dbReference type="SUPFAM" id="SSF51556">
    <property type="entry name" value="Metallo-dependent hydrolases"/>
    <property type="match status" value="1"/>
</dbReference>
<accession>A0A5C1QSW8</accession>
<evidence type="ECO:0000313" key="9">
    <source>
        <dbReference type="EMBL" id="QEN09714.1"/>
    </source>
</evidence>
<dbReference type="PANTHER" id="PTHR11113:SF2">
    <property type="entry name" value="ADENINE DEAMINASE"/>
    <property type="match status" value="1"/>
</dbReference>
<comment type="similarity">
    <text evidence="1 6">Belongs to the metallo-dependent hydrolases superfamily. Adenine deaminase family.</text>
</comment>
<dbReference type="InterPro" id="IPR006679">
    <property type="entry name" value="Adenine_deam"/>
</dbReference>
<comment type="catalytic activity">
    <reaction evidence="5 6">
        <text>adenine + H2O + H(+) = hypoxanthine + NH4(+)</text>
        <dbReference type="Rhea" id="RHEA:23688"/>
        <dbReference type="ChEBI" id="CHEBI:15377"/>
        <dbReference type="ChEBI" id="CHEBI:15378"/>
        <dbReference type="ChEBI" id="CHEBI:16708"/>
        <dbReference type="ChEBI" id="CHEBI:17368"/>
        <dbReference type="ChEBI" id="CHEBI:28938"/>
        <dbReference type="EC" id="3.5.4.2"/>
    </reaction>
</comment>
<protein>
    <recommendedName>
        <fullName evidence="2 6">Adenine deaminase</fullName>
        <shortName evidence="6">Adenase</shortName>
        <shortName evidence="6">Adenine aminase</shortName>
        <ecNumber evidence="2 6">3.5.4.2</ecNumber>
    </recommendedName>
</protein>
<evidence type="ECO:0000256" key="3">
    <source>
        <dbReference type="ARBA" id="ARBA00022801"/>
    </source>
</evidence>
<dbReference type="SUPFAM" id="SSF51338">
    <property type="entry name" value="Composite domain of metallo-dependent hydrolases"/>
    <property type="match status" value="1"/>
</dbReference>
<dbReference type="Gene3D" id="3.20.20.140">
    <property type="entry name" value="Metal-dependent hydrolases"/>
    <property type="match status" value="1"/>
</dbReference>
<dbReference type="RefSeq" id="WP_149487786.1">
    <property type="nucleotide sequence ID" value="NZ_CP036150.1"/>
</dbReference>
<keyword evidence="10" id="KW-1185">Reference proteome</keyword>
<evidence type="ECO:0000256" key="2">
    <source>
        <dbReference type="ARBA" id="ARBA00012782"/>
    </source>
</evidence>
<organism evidence="9 10">
    <name type="scientific">Oceanispirochaeta crateris</name>
    <dbReference type="NCBI Taxonomy" id="2518645"/>
    <lineage>
        <taxon>Bacteria</taxon>
        <taxon>Pseudomonadati</taxon>
        <taxon>Spirochaetota</taxon>
        <taxon>Spirochaetia</taxon>
        <taxon>Spirochaetales</taxon>
        <taxon>Spirochaetaceae</taxon>
        <taxon>Oceanispirochaeta</taxon>
    </lineage>
</organism>
<dbReference type="GO" id="GO:0006146">
    <property type="term" value="P:adenine catabolic process"/>
    <property type="evidence" value="ECO:0007669"/>
    <property type="project" value="InterPro"/>
</dbReference>
<evidence type="ECO:0000259" key="7">
    <source>
        <dbReference type="Pfam" id="PF01979"/>
    </source>
</evidence>
<comment type="cofactor">
    <cofactor evidence="6">
        <name>Mn(2+)</name>
        <dbReference type="ChEBI" id="CHEBI:29035"/>
    </cofactor>
</comment>
<dbReference type="HAMAP" id="MF_01518">
    <property type="entry name" value="Adenine_deamin"/>
    <property type="match status" value="1"/>
</dbReference>
<dbReference type="PANTHER" id="PTHR11113">
    <property type="entry name" value="N-ACETYLGLUCOSAMINE-6-PHOSPHATE DEACETYLASE"/>
    <property type="match status" value="1"/>
</dbReference>
<dbReference type="InterPro" id="IPR006680">
    <property type="entry name" value="Amidohydro-rel"/>
</dbReference>
<dbReference type="EC" id="3.5.4.2" evidence="2 6"/>
<dbReference type="InterPro" id="IPR011059">
    <property type="entry name" value="Metal-dep_hydrolase_composite"/>
</dbReference>
<keyword evidence="4 6" id="KW-0464">Manganese</keyword>
<name>A0A5C1QSW8_9SPIO</name>
<gene>
    <name evidence="6" type="primary">ade</name>
    <name evidence="9" type="ORF">EXM22_17620</name>
</gene>
<dbReference type="EMBL" id="CP036150">
    <property type="protein sequence ID" value="QEN09714.1"/>
    <property type="molecule type" value="Genomic_DNA"/>
</dbReference>
<evidence type="ECO:0000256" key="4">
    <source>
        <dbReference type="ARBA" id="ARBA00023211"/>
    </source>
</evidence>
<evidence type="ECO:0000259" key="8">
    <source>
        <dbReference type="Pfam" id="PF13382"/>
    </source>
</evidence>
<dbReference type="Gene3D" id="2.30.40.10">
    <property type="entry name" value="Urease, subunit C, domain 1"/>
    <property type="match status" value="1"/>
</dbReference>
<evidence type="ECO:0000256" key="1">
    <source>
        <dbReference type="ARBA" id="ARBA00006773"/>
    </source>
</evidence>
<dbReference type="InterPro" id="IPR026912">
    <property type="entry name" value="Adenine_deam_C"/>
</dbReference>
<evidence type="ECO:0000313" key="10">
    <source>
        <dbReference type="Proteomes" id="UP000324209"/>
    </source>
</evidence>
<feature type="domain" description="Amidohydrolase-related" evidence="7">
    <location>
        <begin position="81"/>
        <end position="367"/>
    </location>
</feature>
<sequence>MTYQEFLHHKAKYSSDLAAVAMGHKAADLIIKKGRLVNVHTGFIEESCDVIVSHGIIASVGNADDYPIGENTKVVHAQGKYILPGLIDSHMHVESSMVDLPSFAAGILPHGTTTICPDIHEMTNVFGLRAVELFHQSASDLPINVLTAMPVCVPSIPGMEDAGAVIDDTDVKKAYEKNWVELQGEQMNFPGVIFGDSGVHAIGAEGLKAGKVMTGHYSSPDLAGGLNAFIASGMTACHESTSAGEALAKISRGMYVQQRYGSAWLDLPNLVPALLDNPDIDSRMFTMVTDDVTPLTIAEDGHLIRVLREAVRLGVPPVQAVQMVTLNAAQLLEKERWIGSVAPGRAADFLLVDNLSDFRVDSVYAGGICVAREGQMMIEIPPFDYPDWALDSVHIQTQKAEDFQIPVPSGLKSSENGQTVRSIRLIPGMVFTKEEMIEIVPQEGFLEADASRDLAKICMIYRHEKSVPEKDRRAMGFLQGLSLKENTAYASTVSHDCHNLLVIGNDNEAMALAANELKACGGGLVVVHEGEVQARMSLPFAGLMSLKSVVEAAKELQAVEKALIDAGCPHDSAEMTISLLGLIVLPELHLSNKGLVKMKDGAPPCFVSLFPSKDEKTN</sequence>
<dbReference type="InterPro" id="IPR032466">
    <property type="entry name" value="Metal_Hydrolase"/>
</dbReference>
<dbReference type="Proteomes" id="UP000324209">
    <property type="component" value="Chromosome"/>
</dbReference>
<dbReference type="OrthoDB" id="9765462at2"/>
<keyword evidence="3 6" id="KW-0378">Hydrolase</keyword>
<dbReference type="AlphaFoldDB" id="A0A5C1QSW8"/>
<dbReference type="Pfam" id="PF13382">
    <property type="entry name" value="Adenine_deam_C"/>
    <property type="match status" value="1"/>
</dbReference>
<dbReference type="KEGG" id="ock:EXM22_17620"/>
<evidence type="ECO:0000256" key="6">
    <source>
        <dbReference type="HAMAP-Rule" id="MF_01518"/>
    </source>
</evidence>
<dbReference type="GO" id="GO:0000034">
    <property type="term" value="F:adenine deaminase activity"/>
    <property type="evidence" value="ECO:0007669"/>
    <property type="project" value="UniProtKB-UniRule"/>
</dbReference>
<evidence type="ECO:0000256" key="5">
    <source>
        <dbReference type="ARBA" id="ARBA00047720"/>
    </source>
</evidence>
<proteinExistence type="inferred from homology"/>
<reference evidence="9 10" key="1">
    <citation type="submission" date="2019-02" db="EMBL/GenBank/DDBJ databases">
        <title>Complete Genome Sequence and Methylome Analysis of free living Spirochaetas.</title>
        <authorList>
            <person name="Fomenkov A."/>
            <person name="Dubinina G."/>
            <person name="Leshcheva N."/>
            <person name="Mikheeva N."/>
            <person name="Grabovich M."/>
            <person name="Vincze T."/>
            <person name="Roberts R.J."/>
        </authorList>
    </citation>
    <scope>NUCLEOTIDE SEQUENCE [LARGE SCALE GENOMIC DNA]</scope>
    <source>
        <strain evidence="9 10">K2</strain>
    </source>
</reference>